<dbReference type="RefSeq" id="WP_184795553.1">
    <property type="nucleotide sequence ID" value="NZ_JACHMY010000001.1"/>
</dbReference>
<gene>
    <name evidence="2" type="ORF">HDA39_002717</name>
</gene>
<proteinExistence type="predicted"/>
<reference evidence="2 3" key="1">
    <citation type="submission" date="2020-08" db="EMBL/GenBank/DDBJ databases">
        <title>Sequencing the genomes of 1000 actinobacteria strains.</title>
        <authorList>
            <person name="Klenk H.-P."/>
        </authorList>
    </citation>
    <scope>NUCLEOTIDE SEQUENCE [LARGE SCALE GENOMIC DNA]</scope>
    <source>
        <strain evidence="2 3">DSM 28967</strain>
    </source>
</reference>
<dbReference type="AlphaFoldDB" id="A0A7W9MUI1"/>
<keyword evidence="3" id="KW-1185">Reference proteome</keyword>
<keyword evidence="1" id="KW-0812">Transmembrane</keyword>
<sequence>MQGVEIWNQVNESARVVVWPVVVVLGLVLFRTKLGEVVQRLREADTPVGTMRFDPSDQAGSNQGITESASTLVETVRTGLESAGDSDPEGWNPNAVGKGWGMQDIQDDVEAVIRASFAAGFRLSKAFDSQGVQIDRGRTPSPMIEWESSTPQVVGYEMHVPDYPALRESFDTTAKMLAKLDNLSDAFDPAIEVLSEEIEKARREGDREKVEELEKMLLEGTRLRDRILTEVENLKVTGERISKARLAVPFRRQPRA</sequence>
<organism evidence="2 3">
    <name type="scientific">Kribbella italica</name>
    <dbReference type="NCBI Taxonomy" id="1540520"/>
    <lineage>
        <taxon>Bacteria</taxon>
        <taxon>Bacillati</taxon>
        <taxon>Actinomycetota</taxon>
        <taxon>Actinomycetes</taxon>
        <taxon>Propionibacteriales</taxon>
        <taxon>Kribbellaceae</taxon>
        <taxon>Kribbella</taxon>
    </lineage>
</organism>
<feature type="transmembrane region" description="Helical" evidence="1">
    <location>
        <begin position="16"/>
        <end position="32"/>
    </location>
</feature>
<protein>
    <submittedName>
        <fullName evidence="2">Uncharacterized protein</fullName>
    </submittedName>
</protein>
<keyword evidence="1" id="KW-0472">Membrane</keyword>
<dbReference type="EMBL" id="JACHMY010000001">
    <property type="protein sequence ID" value="MBB5835983.1"/>
    <property type="molecule type" value="Genomic_DNA"/>
</dbReference>
<keyword evidence="1" id="KW-1133">Transmembrane helix</keyword>
<evidence type="ECO:0000256" key="1">
    <source>
        <dbReference type="SAM" id="Phobius"/>
    </source>
</evidence>
<evidence type="ECO:0000313" key="2">
    <source>
        <dbReference type="EMBL" id="MBB5835983.1"/>
    </source>
</evidence>
<evidence type="ECO:0000313" key="3">
    <source>
        <dbReference type="Proteomes" id="UP000549971"/>
    </source>
</evidence>
<name>A0A7W9MUI1_9ACTN</name>
<accession>A0A7W9MUI1</accession>
<comment type="caution">
    <text evidence="2">The sequence shown here is derived from an EMBL/GenBank/DDBJ whole genome shotgun (WGS) entry which is preliminary data.</text>
</comment>
<dbReference type="Proteomes" id="UP000549971">
    <property type="component" value="Unassembled WGS sequence"/>
</dbReference>